<dbReference type="SUPFAM" id="SSF53597">
    <property type="entry name" value="Dihydrofolate reductase-like"/>
    <property type="match status" value="1"/>
</dbReference>
<feature type="active site" description="Proton donor" evidence="14">
    <location>
        <position position="53"/>
    </location>
</feature>
<dbReference type="GO" id="GO:0009231">
    <property type="term" value="P:riboflavin biosynthetic process"/>
    <property type="evidence" value="ECO:0007669"/>
    <property type="project" value="UniProtKB-UniPathway"/>
</dbReference>
<comment type="catalytic activity">
    <reaction evidence="13">
        <text>5-amino-6-(5-phospho-D-ribitylamino)uracil + NADP(+) = 5-amino-6-(5-phospho-D-ribosylamino)uracil + NADPH + H(+)</text>
        <dbReference type="Rhea" id="RHEA:17845"/>
        <dbReference type="ChEBI" id="CHEBI:15378"/>
        <dbReference type="ChEBI" id="CHEBI:57783"/>
        <dbReference type="ChEBI" id="CHEBI:58349"/>
        <dbReference type="ChEBI" id="CHEBI:58421"/>
        <dbReference type="ChEBI" id="CHEBI:58453"/>
        <dbReference type="EC" id="1.1.1.193"/>
    </reaction>
</comment>
<dbReference type="NCBIfam" id="TIGR00227">
    <property type="entry name" value="ribD_Cterm"/>
    <property type="match status" value="1"/>
</dbReference>
<feature type="binding site" evidence="15">
    <location>
        <position position="294"/>
    </location>
    <ligand>
        <name>substrate</name>
    </ligand>
</feature>
<dbReference type="PROSITE" id="PS51747">
    <property type="entry name" value="CYT_DCMP_DEAMINASES_2"/>
    <property type="match status" value="1"/>
</dbReference>
<evidence type="ECO:0000256" key="6">
    <source>
        <dbReference type="ARBA" id="ARBA00022619"/>
    </source>
</evidence>
<feature type="binding site" evidence="15">
    <location>
        <position position="205"/>
    </location>
    <ligand>
        <name>substrate</name>
    </ligand>
</feature>
<feature type="binding site" evidence="15">
    <location>
        <position position="222"/>
    </location>
    <ligand>
        <name>NADP(+)</name>
        <dbReference type="ChEBI" id="CHEBI:58349"/>
    </ligand>
</feature>
<evidence type="ECO:0000256" key="16">
    <source>
        <dbReference type="PIRSR" id="PIRSR006769-3"/>
    </source>
</evidence>
<dbReference type="InterPro" id="IPR004794">
    <property type="entry name" value="Eubact_RibD"/>
</dbReference>
<comment type="similarity">
    <text evidence="4 13">In the N-terminal section; belongs to the cytidine and deoxycytidylate deaminase family.</text>
</comment>
<comment type="cofactor">
    <cofactor evidence="13 16">
        <name>Zn(2+)</name>
        <dbReference type="ChEBI" id="CHEBI:29105"/>
    </cofactor>
    <text evidence="13 16">Binds 1 zinc ion.</text>
</comment>
<dbReference type="PROSITE" id="PS00903">
    <property type="entry name" value="CYT_DCMP_DEAMINASES_1"/>
    <property type="match status" value="1"/>
</dbReference>
<dbReference type="PIRSF" id="PIRSF006769">
    <property type="entry name" value="RibD"/>
    <property type="match status" value="1"/>
</dbReference>
<dbReference type="InterPro" id="IPR016193">
    <property type="entry name" value="Cytidine_deaminase-like"/>
</dbReference>
<dbReference type="InterPro" id="IPR002125">
    <property type="entry name" value="CMP_dCMP_dom"/>
</dbReference>
<evidence type="ECO:0000256" key="14">
    <source>
        <dbReference type="PIRSR" id="PIRSR006769-1"/>
    </source>
</evidence>
<dbReference type="InterPro" id="IPR024072">
    <property type="entry name" value="DHFR-like_dom_sf"/>
</dbReference>
<evidence type="ECO:0000256" key="2">
    <source>
        <dbReference type="ARBA" id="ARBA00004882"/>
    </source>
</evidence>
<proteinExistence type="inferred from homology"/>
<evidence type="ECO:0000256" key="10">
    <source>
        <dbReference type="ARBA" id="ARBA00022857"/>
    </source>
</evidence>
<feature type="binding site" evidence="15">
    <location>
        <position position="201"/>
    </location>
    <ligand>
        <name>NADP(+)</name>
        <dbReference type="ChEBI" id="CHEBI:58349"/>
    </ligand>
</feature>
<comment type="pathway">
    <text evidence="2 13">Cofactor biosynthesis; riboflavin biosynthesis; 5-amino-6-(D-ribitylamino)uracil from GTP: step 2/4.</text>
</comment>
<name>A0A286RI44_9BACT</name>
<dbReference type="Pfam" id="PF01872">
    <property type="entry name" value="RibD_C"/>
    <property type="match status" value="1"/>
</dbReference>
<feature type="binding site" evidence="15">
    <location>
        <position position="171"/>
    </location>
    <ligand>
        <name>NADP(+)</name>
        <dbReference type="ChEBI" id="CHEBI:58349"/>
    </ligand>
</feature>
<organism evidence="18 19">
    <name type="scientific">Thermogutta terrifontis</name>
    <dbReference type="NCBI Taxonomy" id="1331910"/>
    <lineage>
        <taxon>Bacteria</taxon>
        <taxon>Pseudomonadati</taxon>
        <taxon>Planctomycetota</taxon>
        <taxon>Planctomycetia</taxon>
        <taxon>Pirellulales</taxon>
        <taxon>Thermoguttaceae</taxon>
        <taxon>Thermogutta</taxon>
    </lineage>
</organism>
<evidence type="ECO:0000313" key="19">
    <source>
        <dbReference type="Proteomes" id="UP000215086"/>
    </source>
</evidence>
<dbReference type="PANTHER" id="PTHR38011">
    <property type="entry name" value="DIHYDROFOLATE REDUCTASE FAMILY PROTEIN (AFU_ORTHOLOGUE AFUA_8G06820)"/>
    <property type="match status" value="1"/>
</dbReference>
<dbReference type="EC" id="1.1.1.193" evidence="13"/>
<keyword evidence="7 13" id="KW-0479">Metal-binding</keyword>
<dbReference type="GO" id="GO:0008270">
    <property type="term" value="F:zinc ion binding"/>
    <property type="evidence" value="ECO:0007669"/>
    <property type="project" value="InterPro"/>
</dbReference>
<evidence type="ECO:0000256" key="4">
    <source>
        <dbReference type="ARBA" id="ARBA00005259"/>
    </source>
</evidence>
<keyword evidence="9 13" id="KW-0862">Zinc</keyword>
<evidence type="ECO:0000256" key="8">
    <source>
        <dbReference type="ARBA" id="ARBA00022801"/>
    </source>
</evidence>
<dbReference type="NCBIfam" id="TIGR00326">
    <property type="entry name" value="eubact_ribD"/>
    <property type="match status" value="1"/>
</dbReference>
<evidence type="ECO:0000256" key="11">
    <source>
        <dbReference type="ARBA" id="ARBA00023002"/>
    </source>
</evidence>
<evidence type="ECO:0000256" key="12">
    <source>
        <dbReference type="ARBA" id="ARBA00023268"/>
    </source>
</evidence>
<evidence type="ECO:0000256" key="15">
    <source>
        <dbReference type="PIRSR" id="PIRSR006769-2"/>
    </source>
</evidence>
<gene>
    <name evidence="18" type="ORF">THTE_3026</name>
</gene>
<dbReference type="Pfam" id="PF00383">
    <property type="entry name" value="dCMP_cyt_deam_1"/>
    <property type="match status" value="1"/>
</dbReference>
<feature type="binding site" evidence="15">
    <location>
        <position position="185"/>
    </location>
    <ligand>
        <name>substrate</name>
    </ligand>
</feature>
<dbReference type="Proteomes" id="UP000215086">
    <property type="component" value="Chromosome"/>
</dbReference>
<dbReference type="SUPFAM" id="SSF53927">
    <property type="entry name" value="Cytidine deaminase-like"/>
    <property type="match status" value="1"/>
</dbReference>
<keyword evidence="6 13" id="KW-0686">Riboflavin biosynthesis</keyword>
<evidence type="ECO:0000256" key="5">
    <source>
        <dbReference type="ARBA" id="ARBA00007417"/>
    </source>
</evidence>
<evidence type="ECO:0000256" key="1">
    <source>
        <dbReference type="ARBA" id="ARBA00002151"/>
    </source>
</evidence>
<keyword evidence="10 13" id="KW-0521">NADP</keyword>
<feature type="binding site" evidence="16">
    <location>
        <position position="85"/>
    </location>
    <ligand>
        <name>Zn(2+)</name>
        <dbReference type="ChEBI" id="CHEBI:29105"/>
        <note>catalytic</note>
    </ligand>
</feature>
<dbReference type="FunFam" id="3.40.140.10:FF:000025">
    <property type="entry name" value="Riboflavin biosynthesis protein RibD"/>
    <property type="match status" value="1"/>
</dbReference>
<reference evidence="18 19" key="1">
    <citation type="journal article" name="Front. Microbiol.">
        <title>Sugar Metabolism of the First Thermophilic Planctomycete Thermogutta terrifontis: Comparative Genomic and Transcriptomic Approaches.</title>
        <authorList>
            <person name="Elcheninov A.G."/>
            <person name="Menzel P."/>
            <person name="Gudbergsdottir S.R."/>
            <person name="Slesarev A.I."/>
            <person name="Kadnikov V.V."/>
            <person name="Krogh A."/>
            <person name="Bonch-Osmolovskaya E.A."/>
            <person name="Peng X."/>
            <person name="Kublanov I.V."/>
        </authorList>
    </citation>
    <scope>NUCLEOTIDE SEQUENCE [LARGE SCALE GENOMIC DNA]</scope>
    <source>
        <strain evidence="18 19">R1</strain>
    </source>
</reference>
<dbReference type="AlphaFoldDB" id="A0A286RI44"/>
<evidence type="ECO:0000256" key="3">
    <source>
        <dbReference type="ARBA" id="ARBA00004910"/>
    </source>
</evidence>
<dbReference type="KEGG" id="ttf:THTE_3026"/>
<comment type="function">
    <text evidence="1 13">Converts 2,5-diamino-6-(ribosylamino)-4(3h)-pyrimidinone 5'-phosphate into 5-amino-6-(ribosylamino)-2,4(1h,3h)-pyrimidinedione 5'-phosphate.</text>
</comment>
<evidence type="ECO:0000256" key="13">
    <source>
        <dbReference type="PIRNR" id="PIRNR006769"/>
    </source>
</evidence>
<dbReference type="CDD" id="cd01284">
    <property type="entry name" value="Riboflavin_deaminase-reductase"/>
    <property type="match status" value="1"/>
</dbReference>
<comment type="pathway">
    <text evidence="3 13">Cofactor biosynthesis; riboflavin biosynthesis; 5-amino-6-(D-ribitylamino)uracil from GTP: step 3/4.</text>
</comment>
<dbReference type="Gene3D" id="3.40.140.10">
    <property type="entry name" value="Cytidine Deaminase, domain 2"/>
    <property type="match status" value="1"/>
</dbReference>
<feature type="binding site" evidence="15">
    <location>
        <position position="169"/>
    </location>
    <ligand>
        <name>NADP(+)</name>
        <dbReference type="ChEBI" id="CHEBI:58349"/>
    </ligand>
</feature>
<dbReference type="InterPro" id="IPR002734">
    <property type="entry name" value="RibDG_C"/>
</dbReference>
<dbReference type="PANTHER" id="PTHR38011:SF7">
    <property type="entry name" value="2,5-DIAMINO-6-RIBOSYLAMINO-4(3H)-PYRIMIDINONE 5'-PHOSPHATE REDUCTASE"/>
    <property type="match status" value="1"/>
</dbReference>
<evidence type="ECO:0000256" key="7">
    <source>
        <dbReference type="ARBA" id="ARBA00022723"/>
    </source>
</evidence>
<feature type="domain" description="CMP/dCMP-type deaminase" evidence="17">
    <location>
        <begin position="2"/>
        <end position="124"/>
    </location>
</feature>
<dbReference type="InterPro" id="IPR050765">
    <property type="entry name" value="Riboflavin_Biosynth_HTPR"/>
</dbReference>
<feature type="binding site" evidence="16">
    <location>
        <position position="76"/>
    </location>
    <ligand>
        <name>Zn(2+)</name>
        <dbReference type="ChEBI" id="CHEBI:29105"/>
        <note>catalytic</note>
    </ligand>
</feature>
<feature type="binding site" evidence="15">
    <location>
        <position position="197"/>
    </location>
    <ligand>
        <name>NADP(+)</name>
        <dbReference type="ChEBI" id="CHEBI:58349"/>
    </ligand>
</feature>
<dbReference type="UniPathway" id="UPA00275">
    <property type="reaction ID" value="UER00401"/>
</dbReference>
<feature type="binding site" evidence="15">
    <location>
        <position position="155"/>
    </location>
    <ligand>
        <name>NADP(+)</name>
        <dbReference type="ChEBI" id="CHEBI:58349"/>
    </ligand>
</feature>
<accession>A0A286RI44</accession>
<comment type="similarity">
    <text evidence="5 13">In the C-terminal section; belongs to the HTP reductase family.</text>
</comment>
<dbReference type="GO" id="GO:0008703">
    <property type="term" value="F:5-amino-6-(5-phosphoribosylamino)uracil reductase activity"/>
    <property type="evidence" value="ECO:0007669"/>
    <property type="project" value="UniProtKB-EC"/>
</dbReference>
<keyword evidence="12" id="KW-0511">Multifunctional enzyme</keyword>
<comment type="catalytic activity">
    <reaction evidence="13">
        <text>2,5-diamino-6-hydroxy-4-(5-phosphoribosylamino)-pyrimidine + H2O + H(+) = 5-amino-6-(5-phospho-D-ribosylamino)uracil + NH4(+)</text>
        <dbReference type="Rhea" id="RHEA:21868"/>
        <dbReference type="ChEBI" id="CHEBI:15377"/>
        <dbReference type="ChEBI" id="CHEBI:15378"/>
        <dbReference type="ChEBI" id="CHEBI:28938"/>
        <dbReference type="ChEBI" id="CHEBI:58453"/>
        <dbReference type="ChEBI" id="CHEBI:58614"/>
        <dbReference type="EC" id="3.5.4.26"/>
    </reaction>
</comment>
<dbReference type="GO" id="GO:0050661">
    <property type="term" value="F:NADP binding"/>
    <property type="evidence" value="ECO:0007669"/>
    <property type="project" value="InterPro"/>
</dbReference>
<dbReference type="InterPro" id="IPR011549">
    <property type="entry name" value="RibD_C"/>
</dbReference>
<dbReference type="EMBL" id="CP018477">
    <property type="protein sequence ID" value="ASV75628.1"/>
    <property type="molecule type" value="Genomic_DNA"/>
</dbReference>
<dbReference type="Gene3D" id="3.40.430.10">
    <property type="entry name" value="Dihydrofolate Reductase, subunit A"/>
    <property type="match status" value="1"/>
</dbReference>
<feature type="binding site" evidence="15">
    <location>
        <position position="208"/>
    </location>
    <ligand>
        <name>substrate</name>
    </ligand>
</feature>
<feature type="binding site" evidence="16">
    <location>
        <position position="51"/>
    </location>
    <ligand>
        <name>Zn(2+)</name>
        <dbReference type="ChEBI" id="CHEBI:29105"/>
        <note>catalytic</note>
    </ligand>
</feature>
<keyword evidence="19" id="KW-1185">Reference proteome</keyword>
<dbReference type="InterPro" id="IPR016192">
    <property type="entry name" value="APOBEC/CMP_deaminase_Zn-bd"/>
</dbReference>
<sequence length="377" mass="40847">MELDAWHMRRALSLAALGKGAVEPNPMVGCVIARGAEIIGEGWHRAYGQPHAEVEALRMAGDRAAGATMYVTLEPCCHFGKTPPCTDAIIRAGIRRVVAAMADPFSLVHGQGIARLREAGIEVVVGLMEQEARRLNAPYLKLLSTQRPWVIAKWAMTVDGKIATATGESRWISGEESRRKVHALRGRVDGIAVGIGTVETDDPLLTARPPGPRIAVRIVLDSRARLSPHSRLVQTAREFPVLVAVSAQADGEARRKLEAAGCEVLECPGKTRSERLQALLDELGRRRMTNVLFEGGSQVLGELFDHQLVDEVHVFVAPKIVGGQNGRTPVAGRGVTKMAEALHLSNVTWERVGDDLYLHGYISRSASDINHLAGTTD</sequence>
<dbReference type="EC" id="3.5.4.26" evidence="13"/>
<dbReference type="GO" id="GO:0008835">
    <property type="term" value="F:diaminohydroxyphosphoribosylaminopyrimidine deaminase activity"/>
    <property type="evidence" value="ECO:0007669"/>
    <property type="project" value="UniProtKB-EC"/>
</dbReference>
<keyword evidence="11 13" id="KW-0560">Oxidoreductase</keyword>
<keyword evidence="8 13" id="KW-0378">Hydrolase</keyword>
<evidence type="ECO:0000256" key="9">
    <source>
        <dbReference type="ARBA" id="ARBA00022833"/>
    </source>
</evidence>
<protein>
    <recommendedName>
        <fullName evidence="13">Riboflavin biosynthesis protein RibD</fullName>
    </recommendedName>
    <domain>
        <recommendedName>
            <fullName evidence="13">Diaminohydroxyphosphoribosylaminopyrimidine deaminase</fullName>
            <shortName evidence="13">DRAP deaminase</shortName>
            <ecNumber evidence="13">3.5.4.26</ecNumber>
        </recommendedName>
        <alternativeName>
            <fullName evidence="13">Riboflavin-specific deaminase</fullName>
        </alternativeName>
    </domain>
    <domain>
        <recommendedName>
            <fullName evidence="13">5-amino-6-(5-phosphoribosylamino)uracil reductase</fullName>
            <ecNumber evidence="13">1.1.1.193</ecNumber>
        </recommendedName>
        <alternativeName>
            <fullName evidence="13">HTP reductase</fullName>
        </alternativeName>
    </domain>
</protein>
<evidence type="ECO:0000259" key="17">
    <source>
        <dbReference type="PROSITE" id="PS51747"/>
    </source>
</evidence>
<evidence type="ECO:0000313" key="18">
    <source>
        <dbReference type="EMBL" id="ASV75628.1"/>
    </source>
</evidence>